<protein>
    <recommendedName>
        <fullName evidence="5">Alpha/beta hydrolase</fullName>
    </recommendedName>
</protein>
<dbReference type="Gene3D" id="3.40.50.1820">
    <property type="entry name" value="alpha/beta hydrolase"/>
    <property type="match status" value="1"/>
</dbReference>
<proteinExistence type="predicted"/>
<feature type="transmembrane region" description="Helical" evidence="2">
    <location>
        <begin position="444"/>
        <end position="465"/>
    </location>
</feature>
<feature type="region of interest" description="Disordered" evidence="1">
    <location>
        <begin position="54"/>
        <end position="80"/>
    </location>
</feature>
<keyword evidence="2" id="KW-0812">Transmembrane</keyword>
<reference evidence="3 4" key="1">
    <citation type="submission" date="2023-07" db="EMBL/GenBank/DDBJ databases">
        <title>Sequencing the genomes of 1000 actinobacteria strains.</title>
        <authorList>
            <person name="Klenk H.-P."/>
        </authorList>
    </citation>
    <scope>NUCLEOTIDE SEQUENCE [LARGE SCALE GENOMIC DNA]</scope>
    <source>
        <strain evidence="3 4">DSM 19426</strain>
    </source>
</reference>
<comment type="caution">
    <text evidence="3">The sequence shown here is derived from an EMBL/GenBank/DDBJ whole genome shotgun (WGS) entry which is preliminary data.</text>
</comment>
<keyword evidence="2" id="KW-1133">Transmembrane helix</keyword>
<evidence type="ECO:0000313" key="4">
    <source>
        <dbReference type="Proteomes" id="UP001183648"/>
    </source>
</evidence>
<keyword evidence="4" id="KW-1185">Reference proteome</keyword>
<dbReference type="InterPro" id="IPR029058">
    <property type="entry name" value="AB_hydrolase_fold"/>
</dbReference>
<feature type="transmembrane region" description="Helical" evidence="2">
    <location>
        <begin position="485"/>
        <end position="511"/>
    </location>
</feature>
<sequence length="650" mass="69871">MTGQTQTLVFVHGVGGMISRENWLGPLSESMVRAGHSRPEKSGIKIMSIRYQNSLTEPTDGKPPAETWHGRSDAAAHADFQRGRHSAERLLVQHRYDPPLFGLEDLQPGAPLLAGAVEKLSRLLREEARRYRTDARARASVGRSVVGQLPDQGRAVIVAHSLGSVVMLDLLKKLPPDLTVDRLITIGSPLSLASFWPFIKPGGDFPHDRVKSWVNVFDSLDPVSGGLGVAHLHPEAVDAAVHVGSLHRLVSNHAASAYLSLPVLGALVGDALYGVPTPKASTSDSLPDRVRGSAWMPFLLASAYARQLSLTCGDRRTRWRGRFDTARSTSVRRLLDGVNDQVLEQPDAHPVPTESDFLDHAAHLVEGQWDDQELVPLVIGLLLGSPVPPFRLDIHRDHQGEALVSLLNRVRRRGSDLSDQRFATALLESLEDAKDALGDSSLRGFLLLGGALVLAATGVGVMAAAPTGLAGAALLTSTLASFGPGGMVGGMITIAAASGAGSALVGAGIAASGAEQAAEMRAFVRFAEQLAQQSPERLASAMRGVLATVLVQERLRMPSKADQLRQVVTQALASVVNEQNLHHELRSREATEWEARRKILLRGLEFLDRRFPSPGRDLVVRAVTKESGELTLSAKERQALPHVDRPAISS</sequence>
<gene>
    <name evidence="3" type="ORF">J2S63_002923</name>
</gene>
<dbReference type="SUPFAM" id="SSF53474">
    <property type="entry name" value="alpha/beta-Hydrolases"/>
    <property type="match status" value="1"/>
</dbReference>
<accession>A0ABU2BYA7</accession>
<evidence type="ECO:0000256" key="2">
    <source>
        <dbReference type="SAM" id="Phobius"/>
    </source>
</evidence>
<dbReference type="EMBL" id="JAVDYG010000001">
    <property type="protein sequence ID" value="MDR7363370.1"/>
    <property type="molecule type" value="Genomic_DNA"/>
</dbReference>
<keyword evidence="2" id="KW-0472">Membrane</keyword>
<organism evidence="3 4">
    <name type="scientific">Nocardioides marmoribigeumensis</name>
    <dbReference type="NCBI Taxonomy" id="433649"/>
    <lineage>
        <taxon>Bacteria</taxon>
        <taxon>Bacillati</taxon>
        <taxon>Actinomycetota</taxon>
        <taxon>Actinomycetes</taxon>
        <taxon>Propionibacteriales</taxon>
        <taxon>Nocardioidaceae</taxon>
        <taxon>Nocardioides</taxon>
    </lineage>
</organism>
<evidence type="ECO:0000313" key="3">
    <source>
        <dbReference type="EMBL" id="MDR7363370.1"/>
    </source>
</evidence>
<feature type="compositionally biased region" description="Basic and acidic residues" evidence="1">
    <location>
        <begin position="68"/>
        <end position="80"/>
    </location>
</feature>
<dbReference type="Proteomes" id="UP001183648">
    <property type="component" value="Unassembled WGS sequence"/>
</dbReference>
<evidence type="ECO:0000256" key="1">
    <source>
        <dbReference type="SAM" id="MobiDB-lite"/>
    </source>
</evidence>
<name>A0ABU2BYA7_9ACTN</name>
<evidence type="ECO:0008006" key="5">
    <source>
        <dbReference type="Google" id="ProtNLM"/>
    </source>
</evidence>
<dbReference type="RefSeq" id="WP_310303700.1">
    <property type="nucleotide sequence ID" value="NZ_BAAAPS010000003.1"/>
</dbReference>